<accession>A0A858U3H8</accession>
<dbReference type="EMBL" id="CP051481">
    <property type="protein sequence ID" value="QJG66972.1"/>
    <property type="molecule type" value="Genomic_DNA"/>
</dbReference>
<reference evidence="2 3" key="1">
    <citation type="submission" date="2020-04" db="EMBL/GenBank/DDBJ databases">
        <title>Novel Mycoplasma species detected in Phocoena phocoena (harbor porpoise) from the USA.</title>
        <authorList>
            <person name="Volokhov D.V."/>
        </authorList>
    </citation>
    <scope>NUCLEOTIDE SEQUENCE [LARGE SCALE GENOMIC DNA]</scope>
    <source>
        <strain evidence="2 3">Phocoena C-264-GEN</strain>
    </source>
</reference>
<protein>
    <recommendedName>
        <fullName evidence="4">Transmembrane protein</fullName>
    </recommendedName>
</protein>
<feature type="transmembrane region" description="Helical" evidence="1">
    <location>
        <begin position="26"/>
        <end position="55"/>
    </location>
</feature>
<sequence>MNPFEEQNISSKEELMKNDKHKYRPFFIWYGVILSIFLLMTLATVITTLCLMNYYKEFIDQWIQSKSNNNIDTTEFSNTNSYMIWSLLFKSIIFLIISASMLITYITGMKRAMITKDYARFNLGHFRYIVMVVIFFVFTTSQKLITMKETIVPLSKDINTILILASTIFILIGHFTVGNKCKAIVKTFIRIDVLEKQRKLQEMIMKNQGQNPMFPMFPFITPNTESVNNQQNTTQTNQSSEVFTYNPEEENASAEDKEIINSKYYQVMKEFDRPKLISMAEKLNIYGADELNDMQLRIKIARIYLAAESKGEENVQ</sequence>
<organism evidence="2 3">
    <name type="scientific">Mycoplasma phocoenae</name>
    <dbReference type="NCBI Taxonomy" id="754517"/>
    <lineage>
        <taxon>Bacteria</taxon>
        <taxon>Bacillati</taxon>
        <taxon>Mycoplasmatota</taxon>
        <taxon>Mollicutes</taxon>
        <taxon>Mycoplasmataceae</taxon>
        <taxon>Mycoplasma</taxon>
    </lineage>
</organism>
<evidence type="ECO:0000313" key="3">
    <source>
        <dbReference type="Proteomes" id="UP000501060"/>
    </source>
</evidence>
<evidence type="ECO:0008006" key="4">
    <source>
        <dbReference type="Google" id="ProtNLM"/>
    </source>
</evidence>
<keyword evidence="3" id="KW-1185">Reference proteome</keyword>
<dbReference type="Proteomes" id="UP000501060">
    <property type="component" value="Chromosome"/>
</dbReference>
<feature type="transmembrane region" description="Helical" evidence="1">
    <location>
        <begin position="118"/>
        <end position="138"/>
    </location>
</feature>
<evidence type="ECO:0000256" key="1">
    <source>
        <dbReference type="SAM" id="Phobius"/>
    </source>
</evidence>
<feature type="transmembrane region" description="Helical" evidence="1">
    <location>
        <begin position="82"/>
        <end position="106"/>
    </location>
</feature>
<feature type="transmembrane region" description="Helical" evidence="1">
    <location>
        <begin position="158"/>
        <end position="177"/>
    </location>
</feature>
<dbReference type="AlphaFoldDB" id="A0A858U3H8"/>
<keyword evidence="1" id="KW-1133">Transmembrane helix</keyword>
<name>A0A858U3H8_9MOLU</name>
<gene>
    <name evidence="2" type="ORF">HGG69_01380</name>
</gene>
<keyword evidence="1" id="KW-0812">Transmembrane</keyword>
<dbReference type="KEGG" id="mphe:HGG69_01380"/>
<evidence type="ECO:0000313" key="2">
    <source>
        <dbReference type="EMBL" id="QJG66972.1"/>
    </source>
</evidence>
<dbReference type="RefSeq" id="WP_169605023.1">
    <property type="nucleotide sequence ID" value="NZ_CP051481.1"/>
</dbReference>
<proteinExistence type="predicted"/>
<keyword evidence="1" id="KW-0472">Membrane</keyword>